<dbReference type="PANTHER" id="PTHR45566:SF2">
    <property type="entry name" value="NARL SUBFAMILY"/>
    <property type="match status" value="1"/>
</dbReference>
<keyword evidence="10" id="KW-1185">Reference proteome</keyword>
<evidence type="ECO:0000259" key="8">
    <source>
        <dbReference type="PROSITE" id="PS50110"/>
    </source>
</evidence>
<dbReference type="InterPro" id="IPR036388">
    <property type="entry name" value="WH-like_DNA-bd_sf"/>
</dbReference>
<keyword evidence="3" id="KW-0805">Transcription regulation</keyword>
<sequence>MKILLFDDHKLFAKSLEIVMANYVDEFICYQTPENITEIIQQEQPDLILLDIHMGTYSGLDVCREVLYHFPEMKVVFLSGYNLYEYHSEAKRMGAKGFLDKNMSVENLIDHIGKIQQGHTIFMENGDENVVEELTPREKEILQYASNGDTQQVIADKLFISRRTVNNHLMSINDKLMVNSTVAAIVKGIELGIIKLANNR</sequence>
<evidence type="ECO:0000256" key="3">
    <source>
        <dbReference type="ARBA" id="ARBA00023015"/>
    </source>
</evidence>
<dbReference type="PANTHER" id="PTHR45566">
    <property type="entry name" value="HTH-TYPE TRANSCRIPTIONAL REGULATOR YHJB-RELATED"/>
    <property type="match status" value="1"/>
</dbReference>
<dbReference type="InterPro" id="IPR058245">
    <property type="entry name" value="NreC/VraR/RcsB-like_REC"/>
</dbReference>
<dbReference type="PROSITE" id="PS50110">
    <property type="entry name" value="RESPONSE_REGULATORY"/>
    <property type="match status" value="1"/>
</dbReference>
<evidence type="ECO:0000313" key="10">
    <source>
        <dbReference type="Proteomes" id="UP001519272"/>
    </source>
</evidence>
<name>A0ABS4FYN7_9BACL</name>
<dbReference type="Pfam" id="PF00072">
    <property type="entry name" value="Response_reg"/>
    <property type="match status" value="1"/>
</dbReference>
<evidence type="ECO:0000256" key="4">
    <source>
        <dbReference type="ARBA" id="ARBA00023125"/>
    </source>
</evidence>
<comment type="caution">
    <text evidence="9">The sequence shown here is derived from an EMBL/GenBank/DDBJ whole genome shotgun (WGS) entry which is preliminary data.</text>
</comment>
<evidence type="ECO:0000256" key="5">
    <source>
        <dbReference type="ARBA" id="ARBA00023163"/>
    </source>
</evidence>
<dbReference type="PRINTS" id="PR00038">
    <property type="entry name" value="HTHLUXR"/>
</dbReference>
<dbReference type="Gene3D" id="1.10.10.10">
    <property type="entry name" value="Winged helix-like DNA-binding domain superfamily/Winged helix DNA-binding domain"/>
    <property type="match status" value="1"/>
</dbReference>
<feature type="domain" description="HTH luxR-type" evidence="7">
    <location>
        <begin position="127"/>
        <end position="192"/>
    </location>
</feature>
<dbReference type="CDD" id="cd17535">
    <property type="entry name" value="REC_NarL-like"/>
    <property type="match status" value="1"/>
</dbReference>
<dbReference type="InterPro" id="IPR016032">
    <property type="entry name" value="Sig_transdc_resp-reg_C-effctor"/>
</dbReference>
<protein>
    <submittedName>
        <fullName evidence="9">Two-component system secretion system response regulator SalR</fullName>
    </submittedName>
</protein>
<keyword evidence="5" id="KW-0804">Transcription</keyword>
<dbReference type="PROSITE" id="PS50043">
    <property type="entry name" value="HTH_LUXR_2"/>
    <property type="match status" value="1"/>
</dbReference>
<evidence type="ECO:0000313" key="9">
    <source>
        <dbReference type="EMBL" id="MBP1907688.1"/>
    </source>
</evidence>
<dbReference type="InterPro" id="IPR001789">
    <property type="entry name" value="Sig_transdc_resp-reg_receiver"/>
</dbReference>
<dbReference type="CDD" id="cd06170">
    <property type="entry name" value="LuxR_C_like"/>
    <property type="match status" value="1"/>
</dbReference>
<gene>
    <name evidence="9" type="ORF">J2Z32_004369</name>
</gene>
<dbReference type="InterPro" id="IPR011006">
    <property type="entry name" value="CheY-like_superfamily"/>
</dbReference>
<dbReference type="Proteomes" id="UP001519272">
    <property type="component" value="Unassembled WGS sequence"/>
</dbReference>
<dbReference type="SUPFAM" id="SSF46894">
    <property type="entry name" value="C-terminal effector domain of the bipartite response regulators"/>
    <property type="match status" value="1"/>
</dbReference>
<dbReference type="Gene3D" id="3.40.50.2300">
    <property type="match status" value="1"/>
</dbReference>
<feature type="domain" description="Response regulatory" evidence="8">
    <location>
        <begin position="2"/>
        <end position="116"/>
    </location>
</feature>
<reference evidence="9 10" key="1">
    <citation type="submission" date="2021-03" db="EMBL/GenBank/DDBJ databases">
        <title>Genomic Encyclopedia of Type Strains, Phase IV (KMG-IV): sequencing the most valuable type-strain genomes for metagenomic binning, comparative biology and taxonomic classification.</title>
        <authorList>
            <person name="Goeker M."/>
        </authorList>
    </citation>
    <scope>NUCLEOTIDE SEQUENCE [LARGE SCALE GENOMIC DNA]</scope>
    <source>
        <strain evidence="9 10">DSM 14349</strain>
    </source>
</reference>
<dbReference type="SMART" id="SM00448">
    <property type="entry name" value="REC"/>
    <property type="match status" value="1"/>
</dbReference>
<dbReference type="InterPro" id="IPR051015">
    <property type="entry name" value="EvgA-like"/>
</dbReference>
<evidence type="ECO:0000256" key="2">
    <source>
        <dbReference type="ARBA" id="ARBA00023012"/>
    </source>
</evidence>
<accession>A0ABS4FYN7</accession>
<feature type="modified residue" description="4-aspartylphosphate" evidence="6">
    <location>
        <position position="51"/>
    </location>
</feature>
<dbReference type="InterPro" id="IPR000792">
    <property type="entry name" value="Tscrpt_reg_LuxR_C"/>
</dbReference>
<dbReference type="SMART" id="SM00421">
    <property type="entry name" value="HTH_LUXR"/>
    <property type="match status" value="1"/>
</dbReference>
<keyword evidence="2" id="KW-0902">Two-component regulatory system</keyword>
<evidence type="ECO:0000256" key="6">
    <source>
        <dbReference type="PROSITE-ProRule" id="PRU00169"/>
    </source>
</evidence>
<evidence type="ECO:0000259" key="7">
    <source>
        <dbReference type="PROSITE" id="PS50043"/>
    </source>
</evidence>
<evidence type="ECO:0000256" key="1">
    <source>
        <dbReference type="ARBA" id="ARBA00022553"/>
    </source>
</evidence>
<organism evidence="9 10">
    <name type="scientific">Paenibacillus turicensis</name>
    <dbReference type="NCBI Taxonomy" id="160487"/>
    <lineage>
        <taxon>Bacteria</taxon>
        <taxon>Bacillati</taxon>
        <taxon>Bacillota</taxon>
        <taxon>Bacilli</taxon>
        <taxon>Bacillales</taxon>
        <taxon>Paenibacillaceae</taxon>
        <taxon>Paenibacillus</taxon>
    </lineage>
</organism>
<proteinExistence type="predicted"/>
<keyword evidence="1 6" id="KW-0597">Phosphoprotein</keyword>
<dbReference type="RefSeq" id="WP_210091264.1">
    <property type="nucleotide sequence ID" value="NZ_JAGGKG010000031.1"/>
</dbReference>
<dbReference type="SUPFAM" id="SSF52172">
    <property type="entry name" value="CheY-like"/>
    <property type="match status" value="1"/>
</dbReference>
<dbReference type="EMBL" id="JAGGKG010000031">
    <property type="protein sequence ID" value="MBP1907688.1"/>
    <property type="molecule type" value="Genomic_DNA"/>
</dbReference>
<dbReference type="Pfam" id="PF00196">
    <property type="entry name" value="GerE"/>
    <property type="match status" value="1"/>
</dbReference>
<keyword evidence="4" id="KW-0238">DNA-binding</keyword>